<keyword evidence="2" id="KW-1185">Reference proteome</keyword>
<dbReference type="Gene3D" id="3.30.460.10">
    <property type="entry name" value="Beta Polymerase, domain 2"/>
    <property type="match status" value="1"/>
</dbReference>
<dbReference type="Pfam" id="PF04229">
    <property type="entry name" value="GrpB"/>
    <property type="match status" value="1"/>
</dbReference>
<organism evidence="1 2">
    <name type="scientific">Paenarthrobacter ureafaciens</name>
    <dbReference type="NCBI Taxonomy" id="37931"/>
    <lineage>
        <taxon>Bacteria</taxon>
        <taxon>Bacillati</taxon>
        <taxon>Actinomycetota</taxon>
        <taxon>Actinomycetes</taxon>
        <taxon>Micrococcales</taxon>
        <taxon>Micrococcaceae</taxon>
        <taxon>Paenarthrobacter</taxon>
    </lineage>
</organism>
<protein>
    <submittedName>
        <fullName evidence="1">GrpB family protein</fullName>
    </submittedName>
</protein>
<proteinExistence type="predicted"/>
<evidence type="ECO:0000313" key="1">
    <source>
        <dbReference type="EMBL" id="UYV98742.1"/>
    </source>
</evidence>
<dbReference type="EMBL" id="CP101185">
    <property type="protein sequence ID" value="UYV98742.1"/>
    <property type="molecule type" value="Genomic_DNA"/>
</dbReference>
<dbReference type="PANTHER" id="PTHR34822:SF1">
    <property type="entry name" value="GRPB FAMILY PROTEIN"/>
    <property type="match status" value="1"/>
</dbReference>
<dbReference type="InterPro" id="IPR007344">
    <property type="entry name" value="GrpB/CoaE"/>
</dbReference>
<dbReference type="Proteomes" id="UP001163293">
    <property type="component" value="Chromosome"/>
</dbReference>
<sequence length="339" mass="37615">MLNVGVVSGNEFSPLVVERLTDHGAVIHARSAPELGQERDSRILVSCADRSLPTSKFDLVLSVADGSEHCCPRHSPDVVLTETDPALLRNAVDQLWENRLLPFSRNKAAPRPKHRKGPAAMCPPDPAWPATAARAAERILRTSPLIVRVDHIGSTSIPGLPAKNVIDLQVGVANVSDLDQVSAHLDAAGYRAVPGTWWDAPTSYQPEPEQWAKHLHVNSDPAQHVNIHVRVVGSAGWFFTLSFRDWMRADAGHVRRYAAEKQRIASKYANDVNALNYAAEKKLWFRDYVEPQLYAWVDSNGWRPEKREEPHFMECSKAEVNPNTVTAPEFSPAATRLPS</sequence>
<name>A0AAX3EKT9_PAEUR</name>
<dbReference type="AlphaFoldDB" id="A0AAX3EKT9"/>
<accession>A0AAX3EKT9</accession>
<dbReference type="InterPro" id="IPR043519">
    <property type="entry name" value="NT_sf"/>
</dbReference>
<dbReference type="SUPFAM" id="SSF81301">
    <property type="entry name" value="Nucleotidyltransferase"/>
    <property type="match status" value="1"/>
</dbReference>
<evidence type="ECO:0000313" key="2">
    <source>
        <dbReference type="Proteomes" id="UP001163293"/>
    </source>
</evidence>
<reference evidence="1" key="1">
    <citation type="submission" date="2022-07" db="EMBL/GenBank/DDBJ databases">
        <authorList>
            <person name="Wu T."/>
        </authorList>
    </citation>
    <scope>NUCLEOTIDE SEQUENCE</scope>
    <source>
        <strain evidence="1">SD-1</strain>
    </source>
</reference>
<dbReference type="RefSeq" id="WP_083261987.1">
    <property type="nucleotide sequence ID" value="NZ_CP043010.1"/>
</dbReference>
<dbReference type="PANTHER" id="PTHR34822">
    <property type="entry name" value="GRPB DOMAIN PROTEIN (AFU_ORTHOLOGUE AFUA_1G01530)"/>
    <property type="match status" value="1"/>
</dbReference>
<gene>
    <name evidence="1" type="ORF">NL394_05865</name>
</gene>